<organism evidence="2 3">
    <name type="scientific">Actinoalloteichus fjordicus</name>
    <dbReference type="NCBI Taxonomy" id="1612552"/>
    <lineage>
        <taxon>Bacteria</taxon>
        <taxon>Bacillati</taxon>
        <taxon>Actinomycetota</taxon>
        <taxon>Actinomycetes</taxon>
        <taxon>Pseudonocardiales</taxon>
        <taxon>Pseudonocardiaceae</taxon>
        <taxon>Actinoalloteichus</taxon>
    </lineage>
</organism>
<reference evidence="3" key="1">
    <citation type="submission" date="2016-06" db="EMBL/GenBank/DDBJ databases">
        <title>Complete genome sequence of Actinoalloteichus fjordicus DSM 46855 (=ADI127-17), type strain of the new species Actinoalloteichus fjordicus.</title>
        <authorList>
            <person name="Ruckert C."/>
            <person name="Nouioui I."/>
            <person name="Willmese J."/>
            <person name="van Wezel G."/>
            <person name="Klenk H.-P."/>
            <person name="Kalinowski J."/>
            <person name="Zotchev S.B."/>
        </authorList>
    </citation>
    <scope>NUCLEOTIDE SEQUENCE [LARGE SCALE GENOMIC DNA]</scope>
    <source>
        <strain evidence="3">ADI127-7</strain>
    </source>
</reference>
<evidence type="ECO:0000259" key="1">
    <source>
        <dbReference type="Pfam" id="PF18395"/>
    </source>
</evidence>
<sequence>MTAVDPIDDDRAEPAEIRIVVLHGVASPSGGTSSGTYAVPLEGDEPVDLTRTGELSASMEAALWNSVVRLVSPFEIPSSVVDALLELSPPPAFEGSPRLARHRALVLGAEGTEVGGAVLRYQRGVGLVVRHDEGADH</sequence>
<dbReference type="InterPro" id="IPR041372">
    <property type="entry name" value="Cas3_C"/>
</dbReference>
<dbReference type="AlphaFoldDB" id="A0AAC9LEV1"/>
<evidence type="ECO:0000313" key="3">
    <source>
        <dbReference type="Proteomes" id="UP000185511"/>
    </source>
</evidence>
<dbReference type="Proteomes" id="UP000185511">
    <property type="component" value="Chromosome"/>
</dbReference>
<evidence type="ECO:0000313" key="2">
    <source>
        <dbReference type="EMBL" id="APU16638.1"/>
    </source>
</evidence>
<dbReference type="EMBL" id="CP016076">
    <property type="protein sequence ID" value="APU16638.1"/>
    <property type="molecule type" value="Genomic_DNA"/>
</dbReference>
<protein>
    <recommendedName>
        <fullName evidence="1">Cas3 C-terminal domain-containing protein</fullName>
    </recommendedName>
</protein>
<gene>
    <name evidence="2" type="ORF">UA74_23100</name>
</gene>
<accession>A0AAC9LEV1</accession>
<dbReference type="RefSeq" id="WP_075742147.1">
    <property type="nucleotide sequence ID" value="NZ_CP016076.1"/>
</dbReference>
<proteinExistence type="predicted"/>
<keyword evidence="3" id="KW-1185">Reference proteome</keyword>
<feature type="domain" description="Cas3 C-terminal" evidence="1">
    <location>
        <begin position="34"/>
        <end position="127"/>
    </location>
</feature>
<dbReference type="Pfam" id="PF18395">
    <property type="entry name" value="Cas3_C"/>
    <property type="match status" value="1"/>
</dbReference>
<dbReference type="KEGG" id="acad:UA74_23100"/>
<name>A0AAC9LEV1_9PSEU</name>